<evidence type="ECO:0000256" key="7">
    <source>
        <dbReference type="RuleBase" id="RU362106"/>
    </source>
</evidence>
<proteinExistence type="inferred from homology"/>
<feature type="non-terminal residue" evidence="9">
    <location>
        <position position="1"/>
    </location>
</feature>
<dbReference type="STRING" id="29170.A0A368F5H8"/>
<dbReference type="PANTHER" id="PTHR11727">
    <property type="entry name" value="DIMETHYLADENOSINE TRANSFERASE"/>
    <property type="match status" value="1"/>
</dbReference>
<evidence type="ECO:0000256" key="1">
    <source>
        <dbReference type="ARBA" id="ARBA00004173"/>
    </source>
</evidence>
<dbReference type="PANTHER" id="PTHR11727:SF17">
    <property type="entry name" value="DIMETHYLADENOSINE TRANSFERASE 1, MITOCHONDRIAL"/>
    <property type="match status" value="1"/>
</dbReference>
<dbReference type="GO" id="GO:0000179">
    <property type="term" value="F:rRNA (adenine-N6,N6-)-dimethyltransferase activity"/>
    <property type="evidence" value="ECO:0007669"/>
    <property type="project" value="UniProtKB-UniRule"/>
</dbReference>
<dbReference type="InterPro" id="IPR001737">
    <property type="entry name" value="KsgA/Erm"/>
</dbReference>
<dbReference type="Gene3D" id="3.40.50.150">
    <property type="entry name" value="Vaccinia Virus protein VP39"/>
    <property type="match status" value="1"/>
</dbReference>
<dbReference type="InterPro" id="IPR023165">
    <property type="entry name" value="rRNA_Ade_diMease-like_C"/>
</dbReference>
<evidence type="ECO:0000256" key="2">
    <source>
        <dbReference type="ARBA" id="ARBA00022603"/>
    </source>
</evidence>
<dbReference type="GO" id="GO:0005759">
    <property type="term" value="C:mitochondrial matrix"/>
    <property type="evidence" value="ECO:0007669"/>
    <property type="project" value="TreeGrafter"/>
</dbReference>
<comment type="similarity">
    <text evidence="6 7">Belongs to the class I-like SAM-binding methyltransferase superfamily. rRNA adenine N(6)-methyltransferase family.</text>
</comment>
<dbReference type="OrthoDB" id="16079at2759"/>
<dbReference type="InterPro" id="IPR029063">
    <property type="entry name" value="SAM-dependent_MTases_sf"/>
</dbReference>
<evidence type="ECO:0000313" key="10">
    <source>
        <dbReference type="Proteomes" id="UP000252519"/>
    </source>
</evidence>
<dbReference type="Proteomes" id="UP000252519">
    <property type="component" value="Unassembled WGS sequence"/>
</dbReference>
<dbReference type="GO" id="GO:0034246">
    <property type="term" value="F:mitochondrial transcription factor activity"/>
    <property type="evidence" value="ECO:0007669"/>
    <property type="project" value="TreeGrafter"/>
</dbReference>
<keyword evidence="4 6" id="KW-0949">S-adenosyl-L-methionine</keyword>
<evidence type="ECO:0000256" key="4">
    <source>
        <dbReference type="ARBA" id="ARBA00022691"/>
    </source>
</evidence>
<dbReference type="SUPFAM" id="SSF53335">
    <property type="entry name" value="S-adenosyl-L-methionine-dependent methyltransferases"/>
    <property type="match status" value="1"/>
</dbReference>
<feature type="domain" description="Ribosomal RNA adenine methylase transferase N-terminal" evidence="8">
    <location>
        <begin position="9"/>
        <end position="110"/>
    </location>
</feature>
<dbReference type="Gene3D" id="1.10.8.100">
    <property type="entry name" value="Ribosomal RNA adenine dimethylase-like, domain 2"/>
    <property type="match status" value="1"/>
</dbReference>
<dbReference type="AlphaFoldDB" id="A0A368F5H8"/>
<protein>
    <recommendedName>
        <fullName evidence="7">rRNA adenine N(6)-methyltransferase</fullName>
        <ecNumber evidence="7">2.1.1.-</ecNumber>
    </recommendedName>
</protein>
<keyword evidence="5 6" id="KW-0694">RNA-binding</keyword>
<evidence type="ECO:0000256" key="5">
    <source>
        <dbReference type="ARBA" id="ARBA00022884"/>
    </source>
</evidence>
<dbReference type="GO" id="GO:0006391">
    <property type="term" value="P:transcription initiation at mitochondrial promoter"/>
    <property type="evidence" value="ECO:0007669"/>
    <property type="project" value="TreeGrafter"/>
</dbReference>
<comment type="subcellular location">
    <subcellularLocation>
        <location evidence="1">Mitochondrion</location>
    </subcellularLocation>
</comment>
<dbReference type="SMART" id="SM00650">
    <property type="entry name" value="rADc"/>
    <property type="match status" value="1"/>
</dbReference>
<evidence type="ECO:0000313" key="9">
    <source>
        <dbReference type="EMBL" id="RCN27333.1"/>
    </source>
</evidence>
<accession>A0A368F5H8</accession>
<dbReference type="GO" id="GO:0003723">
    <property type="term" value="F:RNA binding"/>
    <property type="evidence" value="ECO:0007669"/>
    <property type="project" value="UniProtKB-UniRule"/>
</dbReference>
<evidence type="ECO:0000256" key="6">
    <source>
        <dbReference type="PROSITE-ProRule" id="PRU01026"/>
    </source>
</evidence>
<evidence type="ECO:0000256" key="3">
    <source>
        <dbReference type="ARBA" id="ARBA00022679"/>
    </source>
</evidence>
<name>A0A368F5H8_ANCCA</name>
<dbReference type="Pfam" id="PF00398">
    <property type="entry name" value="RrnaAD"/>
    <property type="match status" value="1"/>
</dbReference>
<organism evidence="9 10">
    <name type="scientific">Ancylostoma caninum</name>
    <name type="common">Dog hookworm</name>
    <dbReference type="NCBI Taxonomy" id="29170"/>
    <lineage>
        <taxon>Eukaryota</taxon>
        <taxon>Metazoa</taxon>
        <taxon>Ecdysozoa</taxon>
        <taxon>Nematoda</taxon>
        <taxon>Chromadorea</taxon>
        <taxon>Rhabditida</taxon>
        <taxon>Rhabditina</taxon>
        <taxon>Rhabditomorpha</taxon>
        <taxon>Strongyloidea</taxon>
        <taxon>Ancylostomatidae</taxon>
        <taxon>Ancylostomatinae</taxon>
        <taxon>Ancylostoma</taxon>
    </lineage>
</organism>
<sequence>SKIETVKPTARKIRHFILDDLIASPLITKLLKDLSYRRGAWRFGRAPVTLTFQMEVAKRICSPIDDDACARISIMVQYLTEPEILFRIPGFCFVPRPEVDIGVVRFVPRIQPLISAPFEVVEKLCRQVFHYRQKYMIKGLKDLFGTVVFHFFSGTIGANKHTPHY</sequence>
<dbReference type="EC" id="2.1.1.-" evidence="7"/>
<gene>
    <name evidence="9" type="ORF">ANCCAN_26933</name>
</gene>
<reference evidence="9 10" key="1">
    <citation type="submission" date="2014-10" db="EMBL/GenBank/DDBJ databases">
        <title>Draft genome of the hookworm Ancylostoma caninum.</title>
        <authorList>
            <person name="Mitreva M."/>
        </authorList>
    </citation>
    <scope>NUCLEOTIDE SEQUENCE [LARGE SCALE GENOMIC DNA]</scope>
    <source>
        <strain evidence="9 10">Baltimore</strain>
    </source>
</reference>
<dbReference type="EMBL" id="JOJR01004364">
    <property type="protein sequence ID" value="RCN27333.1"/>
    <property type="molecule type" value="Genomic_DNA"/>
</dbReference>
<keyword evidence="10" id="KW-1185">Reference proteome</keyword>
<keyword evidence="7" id="KW-0698">rRNA processing</keyword>
<evidence type="ECO:0000259" key="8">
    <source>
        <dbReference type="SMART" id="SM00650"/>
    </source>
</evidence>
<comment type="caution">
    <text evidence="6">Lacks conserved residue(s) required for the propagation of feature annotation.</text>
</comment>
<dbReference type="InterPro" id="IPR020598">
    <property type="entry name" value="rRNA_Ade_methylase_Trfase_N"/>
</dbReference>
<dbReference type="PROSITE" id="PS51689">
    <property type="entry name" value="SAM_RNA_A_N6_MT"/>
    <property type="match status" value="1"/>
</dbReference>
<keyword evidence="3 6" id="KW-0808">Transferase</keyword>
<keyword evidence="2 6" id="KW-0489">Methyltransferase</keyword>
<comment type="caution">
    <text evidence="9">The sequence shown here is derived from an EMBL/GenBank/DDBJ whole genome shotgun (WGS) entry which is preliminary data.</text>
</comment>